<feature type="region of interest" description="Disordered" evidence="1">
    <location>
        <begin position="1"/>
        <end position="31"/>
    </location>
</feature>
<dbReference type="InterPro" id="IPR019052">
    <property type="entry name" value="DUF2383"/>
</dbReference>
<feature type="region of interest" description="Disordered" evidence="1">
    <location>
        <begin position="327"/>
        <end position="350"/>
    </location>
</feature>
<dbReference type="EMBL" id="JAVIZX010000001">
    <property type="protein sequence ID" value="MDR6214800.1"/>
    <property type="molecule type" value="Genomic_DNA"/>
</dbReference>
<feature type="compositionally biased region" description="Basic and acidic residues" evidence="1">
    <location>
        <begin position="1"/>
        <end position="15"/>
    </location>
</feature>
<name>A0ABU1IC43_9BURK</name>
<accession>A0ABU1IC43</accession>
<dbReference type="InterPro" id="IPR009078">
    <property type="entry name" value="Ferritin-like_SF"/>
</dbReference>
<dbReference type="SUPFAM" id="SSF47240">
    <property type="entry name" value="Ferritin-like"/>
    <property type="match status" value="1"/>
</dbReference>
<organism evidence="3 4">
    <name type="scientific">Paracidovorax wautersii</name>
    <dbReference type="NCBI Taxonomy" id="1177982"/>
    <lineage>
        <taxon>Bacteria</taxon>
        <taxon>Pseudomonadati</taxon>
        <taxon>Pseudomonadota</taxon>
        <taxon>Betaproteobacteria</taxon>
        <taxon>Burkholderiales</taxon>
        <taxon>Comamonadaceae</taxon>
        <taxon>Paracidovorax</taxon>
    </lineage>
</organism>
<dbReference type="NCBIfam" id="TIGR02284">
    <property type="entry name" value="PA2169 family four-helix-bundle protein"/>
    <property type="match status" value="1"/>
</dbReference>
<evidence type="ECO:0000313" key="3">
    <source>
        <dbReference type="EMBL" id="MDR6214800.1"/>
    </source>
</evidence>
<gene>
    <name evidence="3" type="ORF">QE399_002489</name>
</gene>
<sequence>MSDFNDATRENRDPLTNEPGAHPVGTGVGAAGGAVAGAAAGSLGGPIGAAVGGVAGAVVGGLAGKAAAESVNPTAEDAYWRESYQREPYYSGDRTYDEYRPAYELGWSSVGRYEGDFDTVEPHLARDWGQARGTSGLEWDEARPATRAAWERAGSGTTTATAGAGLAAGAATLGAAGTSGAGATVGSMTQSSTGSDSAIVDNDDVVDVLDDLLESCRDGEYGFRTSAEHAESPELKGIFLRHASECAAAAAELEREIRNHGGEPSSGGTVSGALHRGWVSVKAAMTTRDDKAVLEECERGEDAAVARYRKALKAPLPASVRALVERQAQGAQRNHDEVRDLRNRYQAAAR</sequence>
<evidence type="ECO:0000313" key="4">
    <source>
        <dbReference type="Proteomes" id="UP001267710"/>
    </source>
</evidence>
<proteinExistence type="predicted"/>
<feature type="compositionally biased region" description="Basic and acidic residues" evidence="1">
    <location>
        <begin position="333"/>
        <end position="343"/>
    </location>
</feature>
<dbReference type="Gene3D" id="1.20.1260.10">
    <property type="match status" value="1"/>
</dbReference>
<dbReference type="Pfam" id="PF09537">
    <property type="entry name" value="DUF2383"/>
    <property type="match status" value="1"/>
</dbReference>
<keyword evidence="4" id="KW-1185">Reference proteome</keyword>
<dbReference type="Proteomes" id="UP001267710">
    <property type="component" value="Unassembled WGS sequence"/>
</dbReference>
<dbReference type="InterPro" id="IPR012347">
    <property type="entry name" value="Ferritin-like"/>
</dbReference>
<evidence type="ECO:0000259" key="2">
    <source>
        <dbReference type="Pfam" id="PF09537"/>
    </source>
</evidence>
<reference evidence="3 4" key="1">
    <citation type="submission" date="2023-08" db="EMBL/GenBank/DDBJ databases">
        <title>Functional and genomic diversity of the sorghum phyllosphere microbiome.</title>
        <authorList>
            <person name="Shade A."/>
        </authorList>
    </citation>
    <scope>NUCLEOTIDE SEQUENCE [LARGE SCALE GENOMIC DNA]</scope>
    <source>
        <strain evidence="3 4">SORGH_AS_0335</strain>
    </source>
</reference>
<feature type="domain" description="DUF2383" evidence="2">
    <location>
        <begin position="204"/>
        <end position="313"/>
    </location>
</feature>
<dbReference type="RefSeq" id="WP_309829111.1">
    <property type="nucleotide sequence ID" value="NZ_JAVIZX010000001.1"/>
</dbReference>
<comment type="caution">
    <text evidence="3">The sequence shown here is derived from an EMBL/GenBank/DDBJ whole genome shotgun (WGS) entry which is preliminary data.</text>
</comment>
<protein>
    <submittedName>
        <fullName evidence="3">Uncharacterized protein (TIGR02284 family)</fullName>
    </submittedName>
</protein>
<dbReference type="InterPro" id="IPR011971">
    <property type="entry name" value="CHP02284"/>
</dbReference>
<evidence type="ECO:0000256" key="1">
    <source>
        <dbReference type="SAM" id="MobiDB-lite"/>
    </source>
</evidence>